<dbReference type="RefSeq" id="WP_123641494.1">
    <property type="nucleotide sequence ID" value="NZ_ML119083.1"/>
</dbReference>
<dbReference type="SUPFAM" id="SSF51735">
    <property type="entry name" value="NAD(P)-binding Rossmann-fold domains"/>
    <property type="match status" value="1"/>
</dbReference>
<dbReference type="PANTHER" id="PTHR43355">
    <property type="entry name" value="FLAVIN REDUCTASE (NADPH)"/>
    <property type="match status" value="1"/>
</dbReference>
<dbReference type="InterPro" id="IPR036291">
    <property type="entry name" value="NAD(P)-bd_dom_sf"/>
</dbReference>
<feature type="domain" description="NAD(P)-binding" evidence="1">
    <location>
        <begin position="7"/>
        <end position="198"/>
    </location>
</feature>
<dbReference type="InterPro" id="IPR051606">
    <property type="entry name" value="Polyketide_Oxido-like"/>
</dbReference>
<dbReference type="GO" id="GO:0042602">
    <property type="term" value="F:riboflavin reductase (NADPH) activity"/>
    <property type="evidence" value="ECO:0007669"/>
    <property type="project" value="TreeGrafter"/>
</dbReference>
<proteinExistence type="predicted"/>
<dbReference type="GO" id="GO:0004074">
    <property type="term" value="F:biliverdin reductase [NAD(P)H] activity"/>
    <property type="evidence" value="ECO:0007669"/>
    <property type="project" value="TreeGrafter"/>
</dbReference>
<protein>
    <submittedName>
        <fullName evidence="2">NAD(P)-dependent oxidoreductase</fullName>
    </submittedName>
</protein>
<name>A0A3N2R6B7_9RHOB</name>
<sequence length="211" mass="22193">MRLLVIGASRGIGAEAVRLGLMREHEVRAFARSAMSLPEEPGLERIAGDATKAGDVAAAVNGVDAVLLCLGLPKGAGALARPTTLFSSATEVVLDAMRAIGVQRLIAVTGFGAGDSRAAVGRIMGLPFEAVMGRAYADKTRQETLIRNSGTDWTLVRPGILTGGAMTGRYRVLTESQSWRLGLIGRRDVAHFILGAVEAGTHIHEAPVLIR</sequence>
<dbReference type="InterPro" id="IPR016040">
    <property type="entry name" value="NAD(P)-bd_dom"/>
</dbReference>
<reference evidence="2 3" key="1">
    <citation type="submission" date="2018-10" db="EMBL/GenBank/DDBJ databases">
        <title>Histidinibacterium lentulum gen. nov., sp. nov., a marine bacterium from the culture broth of Picochlorum sp. 122.</title>
        <authorList>
            <person name="Wang G."/>
        </authorList>
    </citation>
    <scope>NUCLEOTIDE SEQUENCE [LARGE SCALE GENOMIC DNA]</scope>
    <source>
        <strain evidence="2 3">B17</strain>
    </source>
</reference>
<comment type="caution">
    <text evidence="2">The sequence shown here is derived from an EMBL/GenBank/DDBJ whole genome shotgun (WGS) entry which is preliminary data.</text>
</comment>
<organism evidence="2 3">
    <name type="scientific">Histidinibacterium lentulum</name>
    <dbReference type="NCBI Taxonomy" id="2480588"/>
    <lineage>
        <taxon>Bacteria</taxon>
        <taxon>Pseudomonadati</taxon>
        <taxon>Pseudomonadota</taxon>
        <taxon>Alphaproteobacteria</taxon>
        <taxon>Rhodobacterales</taxon>
        <taxon>Paracoccaceae</taxon>
        <taxon>Histidinibacterium</taxon>
    </lineage>
</organism>
<dbReference type="AlphaFoldDB" id="A0A3N2R6B7"/>
<dbReference type="EMBL" id="RDRB01000003">
    <property type="protein sequence ID" value="ROU02943.1"/>
    <property type="molecule type" value="Genomic_DNA"/>
</dbReference>
<accession>A0A3N2R6B7</accession>
<dbReference type="Pfam" id="PF13460">
    <property type="entry name" value="NAD_binding_10"/>
    <property type="match status" value="1"/>
</dbReference>
<evidence type="ECO:0000259" key="1">
    <source>
        <dbReference type="Pfam" id="PF13460"/>
    </source>
</evidence>
<evidence type="ECO:0000313" key="2">
    <source>
        <dbReference type="EMBL" id="ROU02943.1"/>
    </source>
</evidence>
<keyword evidence="3" id="KW-1185">Reference proteome</keyword>
<dbReference type="OrthoDB" id="7419852at2"/>
<dbReference type="Proteomes" id="UP000268016">
    <property type="component" value="Unassembled WGS sequence"/>
</dbReference>
<gene>
    <name evidence="2" type="ORF">EAT49_06490</name>
</gene>
<dbReference type="PANTHER" id="PTHR43355:SF2">
    <property type="entry name" value="FLAVIN REDUCTASE (NADPH)"/>
    <property type="match status" value="1"/>
</dbReference>
<dbReference type="Gene3D" id="3.40.50.720">
    <property type="entry name" value="NAD(P)-binding Rossmann-like Domain"/>
    <property type="match status" value="1"/>
</dbReference>
<evidence type="ECO:0000313" key="3">
    <source>
        <dbReference type="Proteomes" id="UP000268016"/>
    </source>
</evidence>